<gene>
    <name evidence="2" type="ORF">PoB_004472800</name>
</gene>
<dbReference type="Proteomes" id="UP000735302">
    <property type="component" value="Unassembled WGS sequence"/>
</dbReference>
<protein>
    <submittedName>
        <fullName evidence="2">Uncharacterized protein</fullName>
    </submittedName>
</protein>
<sequence length="255" mass="27685">MDYWLISGLFVPVVSRKHGELKPTSEGPCRLQTGPETRGTEGRRDRPPPLVSAAAARPPGEGGSKPARSPPAPRPHTAWYSGQTGCRDKRLNDKKAQKNSAHNSNNKNSNNNNGINNNNSNKAITVTITTTETTIMVTITTTATTIKATVTTTATTTTITVTITAFTITSKLFQCGQIKEEKPGFHSRTRNEELLTLHPLVTQSIRDVYVMSTALTQYQCTGKSHKAPLLLADIPPCTFCPPQTTTYKRPGLGKV</sequence>
<dbReference type="EMBL" id="BLXT01004946">
    <property type="protein sequence ID" value="GFO18223.1"/>
    <property type="molecule type" value="Genomic_DNA"/>
</dbReference>
<evidence type="ECO:0000256" key="1">
    <source>
        <dbReference type="SAM" id="MobiDB-lite"/>
    </source>
</evidence>
<evidence type="ECO:0000313" key="3">
    <source>
        <dbReference type="Proteomes" id="UP000735302"/>
    </source>
</evidence>
<feature type="compositionally biased region" description="Basic and acidic residues" evidence="1">
    <location>
        <begin position="38"/>
        <end position="47"/>
    </location>
</feature>
<feature type="region of interest" description="Disordered" evidence="1">
    <location>
        <begin position="18"/>
        <end position="120"/>
    </location>
</feature>
<reference evidence="2 3" key="1">
    <citation type="journal article" date="2021" name="Elife">
        <title>Chloroplast acquisition without the gene transfer in kleptoplastic sea slugs, Plakobranchus ocellatus.</title>
        <authorList>
            <person name="Maeda T."/>
            <person name="Takahashi S."/>
            <person name="Yoshida T."/>
            <person name="Shimamura S."/>
            <person name="Takaki Y."/>
            <person name="Nagai Y."/>
            <person name="Toyoda A."/>
            <person name="Suzuki Y."/>
            <person name="Arimoto A."/>
            <person name="Ishii H."/>
            <person name="Satoh N."/>
            <person name="Nishiyama T."/>
            <person name="Hasebe M."/>
            <person name="Maruyama T."/>
            <person name="Minagawa J."/>
            <person name="Obokata J."/>
            <person name="Shigenobu S."/>
        </authorList>
    </citation>
    <scope>NUCLEOTIDE SEQUENCE [LARGE SCALE GENOMIC DNA]</scope>
</reference>
<name>A0AAV4BHA1_9GAST</name>
<evidence type="ECO:0000313" key="2">
    <source>
        <dbReference type="EMBL" id="GFO18223.1"/>
    </source>
</evidence>
<organism evidence="2 3">
    <name type="scientific">Plakobranchus ocellatus</name>
    <dbReference type="NCBI Taxonomy" id="259542"/>
    <lineage>
        <taxon>Eukaryota</taxon>
        <taxon>Metazoa</taxon>
        <taxon>Spiralia</taxon>
        <taxon>Lophotrochozoa</taxon>
        <taxon>Mollusca</taxon>
        <taxon>Gastropoda</taxon>
        <taxon>Heterobranchia</taxon>
        <taxon>Euthyneura</taxon>
        <taxon>Panpulmonata</taxon>
        <taxon>Sacoglossa</taxon>
        <taxon>Placobranchoidea</taxon>
        <taxon>Plakobranchidae</taxon>
        <taxon>Plakobranchus</taxon>
    </lineage>
</organism>
<comment type="caution">
    <text evidence="2">The sequence shown here is derived from an EMBL/GenBank/DDBJ whole genome shotgun (WGS) entry which is preliminary data.</text>
</comment>
<dbReference type="AlphaFoldDB" id="A0AAV4BHA1"/>
<feature type="compositionally biased region" description="Low complexity" evidence="1">
    <location>
        <begin position="98"/>
        <end position="120"/>
    </location>
</feature>
<feature type="compositionally biased region" description="Basic and acidic residues" evidence="1">
    <location>
        <begin position="86"/>
        <end position="96"/>
    </location>
</feature>
<accession>A0AAV4BHA1</accession>
<proteinExistence type="predicted"/>
<keyword evidence="3" id="KW-1185">Reference proteome</keyword>